<gene>
    <name evidence="3" type="ORF">A3A69_01150</name>
</gene>
<dbReference type="PANTHER" id="PTHR47505:SF1">
    <property type="entry name" value="DNA UTILIZATION PROTEIN YHGH"/>
    <property type="match status" value="1"/>
</dbReference>
<feature type="domain" description="Phosphoribosyltransferase" evidence="2">
    <location>
        <begin position="184"/>
        <end position="236"/>
    </location>
</feature>
<dbReference type="PANTHER" id="PTHR47505">
    <property type="entry name" value="DNA UTILIZATION PROTEIN YHGH"/>
    <property type="match status" value="1"/>
</dbReference>
<protein>
    <recommendedName>
        <fullName evidence="2">Phosphoribosyltransferase domain-containing protein</fullName>
    </recommendedName>
</protein>
<evidence type="ECO:0000313" key="4">
    <source>
        <dbReference type="Proteomes" id="UP000177458"/>
    </source>
</evidence>
<evidence type="ECO:0000313" key="3">
    <source>
        <dbReference type="EMBL" id="OGC51014.1"/>
    </source>
</evidence>
<sequence length="239" mass="26900">MEKLLKLIFPEKCTFCGQFGDVFCVECLKKCKILMDSYCIVCDDVSIGGSTHERCVNLQNVQQTKNESVAKFPSRLITLFSYEGLVRDCIKRAKFSSREFVAFKRLAQFGCTYAVELGLDFRGFISVPIPVSSNRMRERGFNQSEMIAKVICGNFKTKMGSSILIRKKDTQHQTTFDRISRFKNVENAFKVNKKVEGVNVLLVDDICTTGATFLEASKMLLNAGAANVECFALSKKLKV</sequence>
<organism evidence="3 4">
    <name type="scientific">candidate division WWE3 bacterium RIFCSPLOWO2_01_FULL_37_15</name>
    <dbReference type="NCBI Taxonomy" id="1802622"/>
    <lineage>
        <taxon>Bacteria</taxon>
        <taxon>Katanobacteria</taxon>
    </lineage>
</organism>
<comment type="caution">
    <text evidence="3">The sequence shown here is derived from an EMBL/GenBank/DDBJ whole genome shotgun (WGS) entry which is preliminary data.</text>
</comment>
<reference evidence="3 4" key="1">
    <citation type="journal article" date="2016" name="Nat. Commun.">
        <title>Thousands of microbial genomes shed light on interconnected biogeochemical processes in an aquifer system.</title>
        <authorList>
            <person name="Anantharaman K."/>
            <person name="Brown C.T."/>
            <person name="Hug L.A."/>
            <person name="Sharon I."/>
            <person name="Castelle C.J."/>
            <person name="Probst A.J."/>
            <person name="Thomas B.C."/>
            <person name="Singh A."/>
            <person name="Wilkins M.J."/>
            <person name="Karaoz U."/>
            <person name="Brodie E.L."/>
            <person name="Williams K.H."/>
            <person name="Hubbard S.S."/>
            <person name="Banfield J.F."/>
        </authorList>
    </citation>
    <scope>NUCLEOTIDE SEQUENCE [LARGE SCALE GENOMIC DNA]</scope>
</reference>
<dbReference type="InterPro" id="IPR029057">
    <property type="entry name" value="PRTase-like"/>
</dbReference>
<dbReference type="AlphaFoldDB" id="A0A1F4V1C9"/>
<dbReference type="Pfam" id="PF00156">
    <property type="entry name" value="Pribosyltran"/>
    <property type="match status" value="1"/>
</dbReference>
<proteinExistence type="inferred from homology"/>
<dbReference type="InterPro" id="IPR000836">
    <property type="entry name" value="PRTase_dom"/>
</dbReference>
<accession>A0A1F4V1C9</accession>
<dbReference type="SUPFAM" id="SSF53271">
    <property type="entry name" value="PRTase-like"/>
    <property type="match status" value="1"/>
</dbReference>
<name>A0A1F4V1C9_UNCKA</name>
<comment type="similarity">
    <text evidence="1">Belongs to the ComF/GntX family.</text>
</comment>
<evidence type="ECO:0000256" key="1">
    <source>
        <dbReference type="ARBA" id="ARBA00008007"/>
    </source>
</evidence>
<dbReference type="CDD" id="cd06223">
    <property type="entry name" value="PRTases_typeI"/>
    <property type="match status" value="1"/>
</dbReference>
<dbReference type="Gene3D" id="3.40.50.2020">
    <property type="match status" value="1"/>
</dbReference>
<dbReference type="InterPro" id="IPR051910">
    <property type="entry name" value="ComF/GntX_DNA_util-trans"/>
</dbReference>
<evidence type="ECO:0000259" key="2">
    <source>
        <dbReference type="Pfam" id="PF00156"/>
    </source>
</evidence>
<dbReference type="Proteomes" id="UP000177458">
    <property type="component" value="Unassembled WGS sequence"/>
</dbReference>
<dbReference type="EMBL" id="MEVF01000003">
    <property type="protein sequence ID" value="OGC51014.1"/>
    <property type="molecule type" value="Genomic_DNA"/>
</dbReference>